<dbReference type="KEGG" id="ipa:Isop_1491"/>
<feature type="transmembrane region" description="Helical" evidence="2">
    <location>
        <begin position="75"/>
        <end position="98"/>
    </location>
</feature>
<evidence type="ECO:0000256" key="1">
    <source>
        <dbReference type="SAM" id="MobiDB-lite"/>
    </source>
</evidence>
<dbReference type="InParanoid" id="E8QYT9"/>
<reference evidence="3 4" key="2">
    <citation type="journal article" date="2011" name="Stand. Genomic Sci.">
        <title>Complete genome sequence of Isosphaera pallida type strain (IS1B).</title>
        <authorList>
            <consortium name="US DOE Joint Genome Institute (JGI-PGF)"/>
            <person name="Goker M."/>
            <person name="Cleland D."/>
            <person name="Saunders E."/>
            <person name="Lapidus A."/>
            <person name="Nolan M."/>
            <person name="Lucas S."/>
            <person name="Hammon N."/>
            <person name="Deshpande S."/>
            <person name="Cheng J.F."/>
            <person name="Tapia R."/>
            <person name="Han C."/>
            <person name="Goodwin L."/>
            <person name="Pitluck S."/>
            <person name="Liolios K."/>
            <person name="Pagani I."/>
            <person name="Ivanova N."/>
            <person name="Mavromatis K."/>
            <person name="Pati A."/>
            <person name="Chen A."/>
            <person name="Palaniappan K."/>
            <person name="Land M."/>
            <person name="Hauser L."/>
            <person name="Chang Y.J."/>
            <person name="Jeffries C.D."/>
            <person name="Detter J.C."/>
            <person name="Beck B."/>
            <person name="Woyke T."/>
            <person name="Bristow J."/>
            <person name="Eisen J.A."/>
            <person name="Markowitz V."/>
            <person name="Hugenholtz P."/>
            <person name="Kyrpides N.C."/>
            <person name="Klenk H.P."/>
        </authorList>
    </citation>
    <scope>NUCLEOTIDE SEQUENCE [LARGE SCALE GENOMIC DNA]</scope>
    <source>
        <strain evidence="4">ATCC 43644 / DSM 9630 / IS1B</strain>
    </source>
</reference>
<reference key="1">
    <citation type="submission" date="2010-11" db="EMBL/GenBank/DDBJ databases">
        <title>The complete sequence of chromosome of Isophaera pallida ATCC 43644.</title>
        <authorList>
            <consortium name="US DOE Joint Genome Institute (JGI-PGF)"/>
            <person name="Lucas S."/>
            <person name="Copeland A."/>
            <person name="Lapidus A."/>
            <person name="Bruce D."/>
            <person name="Goodwin L."/>
            <person name="Pitluck S."/>
            <person name="Kyrpides N."/>
            <person name="Mavromatis K."/>
            <person name="Pagani I."/>
            <person name="Ivanova N."/>
            <person name="Saunders E."/>
            <person name="Brettin T."/>
            <person name="Detter J.C."/>
            <person name="Han C."/>
            <person name="Tapia R."/>
            <person name="Land M."/>
            <person name="Hauser L."/>
            <person name="Markowitz V."/>
            <person name="Cheng J.-F."/>
            <person name="Hugenholtz P."/>
            <person name="Woyke T."/>
            <person name="Wu D."/>
            <person name="Eisen J.A."/>
        </authorList>
    </citation>
    <scope>NUCLEOTIDE SEQUENCE</scope>
    <source>
        <strain>ATCC 43644</strain>
    </source>
</reference>
<dbReference type="HOGENOM" id="CLU_1370603_0_0_0"/>
<keyword evidence="2" id="KW-0812">Transmembrane</keyword>
<keyword evidence="4" id="KW-1185">Reference proteome</keyword>
<keyword evidence="2" id="KW-1133">Transmembrane helix</keyword>
<dbReference type="STRING" id="575540.Isop_1491"/>
<sequence>MSNAPDSSISPPSSSEDDTVAAPLDQGKAEFVVGVDPPRTEDLPLPQLAGIVRSIRQYEFNENENRIIDGLSSSIGWAAWLHKMAAVVALAAASLLVFGELYRTSTLNDWQIPAGLALLGAAVWIVGLRLGRAARSFHEIVARRDEDVSYLIQGLRSLDDAFRPMALVARMVLFLGVVAVVLRLFWPLLQPVVQRFLNP</sequence>
<organism evidence="3 4">
    <name type="scientific">Isosphaera pallida (strain ATCC 43644 / DSM 9630 / IS1B)</name>
    <dbReference type="NCBI Taxonomy" id="575540"/>
    <lineage>
        <taxon>Bacteria</taxon>
        <taxon>Pseudomonadati</taxon>
        <taxon>Planctomycetota</taxon>
        <taxon>Planctomycetia</taxon>
        <taxon>Isosphaerales</taxon>
        <taxon>Isosphaeraceae</taxon>
        <taxon>Isosphaera</taxon>
    </lineage>
</organism>
<gene>
    <name evidence="3" type="ordered locus">Isop_1491</name>
</gene>
<evidence type="ECO:0000313" key="3">
    <source>
        <dbReference type="EMBL" id="ADV62076.1"/>
    </source>
</evidence>
<evidence type="ECO:0000313" key="4">
    <source>
        <dbReference type="Proteomes" id="UP000008631"/>
    </source>
</evidence>
<feature type="transmembrane region" description="Helical" evidence="2">
    <location>
        <begin position="110"/>
        <end position="130"/>
    </location>
</feature>
<feature type="compositionally biased region" description="Low complexity" evidence="1">
    <location>
        <begin position="1"/>
        <end position="14"/>
    </location>
</feature>
<name>E8QYT9_ISOPI</name>
<dbReference type="AlphaFoldDB" id="E8QYT9"/>
<dbReference type="RefSeq" id="WP_013564364.1">
    <property type="nucleotide sequence ID" value="NC_014962.1"/>
</dbReference>
<keyword evidence="2" id="KW-0472">Membrane</keyword>
<protein>
    <submittedName>
        <fullName evidence="3">Uncharacterized protein</fullName>
    </submittedName>
</protein>
<feature type="region of interest" description="Disordered" evidence="1">
    <location>
        <begin position="1"/>
        <end position="21"/>
    </location>
</feature>
<dbReference type="EMBL" id="CP002353">
    <property type="protein sequence ID" value="ADV62076.1"/>
    <property type="molecule type" value="Genomic_DNA"/>
</dbReference>
<dbReference type="Proteomes" id="UP000008631">
    <property type="component" value="Chromosome"/>
</dbReference>
<feature type="transmembrane region" description="Helical" evidence="2">
    <location>
        <begin position="167"/>
        <end position="189"/>
    </location>
</feature>
<proteinExistence type="predicted"/>
<evidence type="ECO:0000256" key="2">
    <source>
        <dbReference type="SAM" id="Phobius"/>
    </source>
</evidence>
<accession>E8QYT9</accession>